<dbReference type="Proteomes" id="UP001230908">
    <property type="component" value="Unassembled WGS sequence"/>
</dbReference>
<organism evidence="2 3">
    <name type="scientific">Phytohabitans maris</name>
    <dbReference type="NCBI Taxonomy" id="3071409"/>
    <lineage>
        <taxon>Bacteria</taxon>
        <taxon>Bacillati</taxon>
        <taxon>Actinomycetota</taxon>
        <taxon>Actinomycetes</taxon>
        <taxon>Micromonosporales</taxon>
        <taxon>Micromonosporaceae</taxon>
    </lineage>
</organism>
<gene>
    <name evidence="2" type="ORF">RB614_26635</name>
</gene>
<sequence>MEIHGFAEPRFTAVREAFAGNIDRYGEIGAAVCVYYHGRPVVDLWAGMADPDAGRPWRRDTPQVVFSATKGVVAACAHLLVQRGDLDLDAPVARYWPEFAAAGKDRIPVRWVLSHRSGVAALDRPLSSAEVTAWDPVTKAVAAQAPAWEPGTAHGYHAFTYGWIVGELVRRVSGRGIGTFLREEIADPFGLDVWIGLPDDEQHRASRIVAPPLDLSGLDRSSLVVRALLSTDEPLDLNRPDLRAAEIPAVNAACTAHALARFYAALAGPVDGRRILDPATLAAATAEQAAGVDRILGTPTRWALGFGLPTPDVPWFTPTLFGHAGHGGSLGFADPASGLAFGYVMNRIHSTVEPDRRASDLAVAAQAAAR</sequence>
<accession>A0ABU0ZM93</accession>
<keyword evidence="3" id="KW-1185">Reference proteome</keyword>
<proteinExistence type="predicted"/>
<comment type="caution">
    <text evidence="2">The sequence shown here is derived from an EMBL/GenBank/DDBJ whole genome shotgun (WGS) entry which is preliminary data.</text>
</comment>
<evidence type="ECO:0000259" key="1">
    <source>
        <dbReference type="Pfam" id="PF00144"/>
    </source>
</evidence>
<dbReference type="PANTHER" id="PTHR43319:SF3">
    <property type="entry name" value="BETA-LACTAMASE-RELATED DOMAIN-CONTAINING PROTEIN"/>
    <property type="match status" value="1"/>
</dbReference>
<name>A0ABU0ZM93_9ACTN</name>
<evidence type="ECO:0000313" key="2">
    <source>
        <dbReference type="EMBL" id="MDQ7908110.1"/>
    </source>
</evidence>
<protein>
    <submittedName>
        <fullName evidence="2">Serine hydrolase domain-containing protein</fullName>
        <ecNumber evidence="2">3.1.1.103</ecNumber>
    </submittedName>
</protein>
<keyword evidence="2" id="KW-0378">Hydrolase</keyword>
<dbReference type="InterPro" id="IPR012338">
    <property type="entry name" value="Beta-lactam/transpept-like"/>
</dbReference>
<dbReference type="PANTHER" id="PTHR43319">
    <property type="entry name" value="BETA-LACTAMASE-RELATED"/>
    <property type="match status" value="1"/>
</dbReference>
<dbReference type="SUPFAM" id="SSF56601">
    <property type="entry name" value="beta-lactamase/transpeptidase-like"/>
    <property type="match status" value="1"/>
</dbReference>
<feature type="domain" description="Beta-lactamase-related" evidence="1">
    <location>
        <begin position="16"/>
        <end position="362"/>
    </location>
</feature>
<reference evidence="2 3" key="1">
    <citation type="submission" date="2023-08" db="EMBL/GenBank/DDBJ databases">
        <title>Phytohabitans sansha sp. nov., isolated from marine sediment.</title>
        <authorList>
            <person name="Zhao Y."/>
            <person name="Yi K."/>
        </authorList>
    </citation>
    <scope>NUCLEOTIDE SEQUENCE [LARGE SCALE GENOMIC DNA]</scope>
    <source>
        <strain evidence="2 3">ZYX-F-186</strain>
    </source>
</reference>
<dbReference type="EMBL" id="JAVHUY010000027">
    <property type="protein sequence ID" value="MDQ7908110.1"/>
    <property type="molecule type" value="Genomic_DNA"/>
</dbReference>
<dbReference type="Pfam" id="PF00144">
    <property type="entry name" value="Beta-lactamase"/>
    <property type="match status" value="1"/>
</dbReference>
<dbReference type="RefSeq" id="WP_308715378.1">
    <property type="nucleotide sequence ID" value="NZ_JAVHUY010000027.1"/>
</dbReference>
<dbReference type="GO" id="GO:0016787">
    <property type="term" value="F:hydrolase activity"/>
    <property type="evidence" value="ECO:0007669"/>
    <property type="project" value="UniProtKB-KW"/>
</dbReference>
<dbReference type="InterPro" id="IPR001466">
    <property type="entry name" value="Beta-lactam-related"/>
</dbReference>
<dbReference type="InterPro" id="IPR052907">
    <property type="entry name" value="Beta-lactamase/esterase"/>
</dbReference>
<dbReference type="Gene3D" id="3.40.710.10">
    <property type="entry name" value="DD-peptidase/beta-lactamase superfamily"/>
    <property type="match status" value="1"/>
</dbReference>
<dbReference type="EC" id="3.1.1.103" evidence="2"/>
<evidence type="ECO:0000313" key="3">
    <source>
        <dbReference type="Proteomes" id="UP001230908"/>
    </source>
</evidence>